<feature type="signal peptide" evidence="2">
    <location>
        <begin position="1"/>
        <end position="21"/>
    </location>
</feature>
<keyword evidence="4" id="KW-1185">Reference proteome</keyword>
<proteinExistence type="predicted"/>
<comment type="caution">
    <text evidence="3">The sequence shown here is derived from an EMBL/GenBank/DDBJ whole genome shotgun (WGS) entry which is preliminary data.</text>
</comment>
<protein>
    <recommendedName>
        <fullName evidence="5">Transmembrane protein</fullName>
    </recommendedName>
</protein>
<keyword evidence="1" id="KW-0812">Transmembrane</keyword>
<keyword evidence="2" id="KW-0732">Signal</keyword>
<keyword evidence="1" id="KW-1133">Transmembrane helix</keyword>
<gene>
    <name evidence="3" type="ORF">GN138_08185</name>
</gene>
<evidence type="ECO:0000313" key="4">
    <source>
        <dbReference type="Proteomes" id="UP000478208"/>
    </source>
</evidence>
<dbReference type="EMBL" id="WOWS01000002">
    <property type="protein sequence ID" value="MUU78418.1"/>
    <property type="molecule type" value="Genomic_DNA"/>
</dbReference>
<reference evidence="3 4" key="1">
    <citation type="submission" date="2019-12" db="EMBL/GenBank/DDBJ databases">
        <authorList>
            <person name="Li J."/>
        </authorList>
    </citation>
    <scope>NUCLEOTIDE SEQUENCE [LARGE SCALE GENOMIC DNA]</scope>
    <source>
        <strain evidence="3 4">HL2-2</strain>
    </source>
</reference>
<dbReference type="AlphaFoldDB" id="A0A6L6U8C2"/>
<name>A0A6L6U8C2_9FLAO</name>
<dbReference type="Proteomes" id="UP000478208">
    <property type="component" value="Unassembled WGS sequence"/>
</dbReference>
<evidence type="ECO:0000256" key="1">
    <source>
        <dbReference type="SAM" id="Phobius"/>
    </source>
</evidence>
<organism evidence="3 4">
    <name type="scientific">Winogradskyella endarachnes</name>
    <dbReference type="NCBI Taxonomy" id="2681965"/>
    <lineage>
        <taxon>Bacteria</taxon>
        <taxon>Pseudomonadati</taxon>
        <taxon>Bacteroidota</taxon>
        <taxon>Flavobacteriia</taxon>
        <taxon>Flavobacteriales</taxon>
        <taxon>Flavobacteriaceae</taxon>
        <taxon>Winogradskyella</taxon>
    </lineage>
</organism>
<dbReference type="RefSeq" id="WP_157363303.1">
    <property type="nucleotide sequence ID" value="NZ_WOWS01000002.1"/>
</dbReference>
<keyword evidence="1" id="KW-0472">Membrane</keyword>
<evidence type="ECO:0000313" key="3">
    <source>
        <dbReference type="EMBL" id="MUU78418.1"/>
    </source>
</evidence>
<feature type="transmembrane region" description="Helical" evidence="1">
    <location>
        <begin position="183"/>
        <end position="200"/>
    </location>
</feature>
<evidence type="ECO:0008006" key="5">
    <source>
        <dbReference type="Google" id="ProtNLM"/>
    </source>
</evidence>
<accession>A0A6L6U8C2</accession>
<feature type="chain" id="PRO_5027080179" description="Transmembrane protein" evidence="2">
    <location>
        <begin position="22"/>
        <end position="216"/>
    </location>
</feature>
<sequence length="216" mass="25175">MKFNNSLLFGFLFLFQSVAFAHNPQQSSFKLFLTENNNILEISLSQYGIEQAFLKKYPELDLSSIEPNKFKELLIKYLKENILIFANDQQLNFGAGIIKLGSHQTDLKFRINNLKDTPREIKVKAICFQENEKQNNFFTIAYKGLNARAKLYNKNNFKAKFIINESNIEVLDIIEKQKNTTPYWVLAIVFAVILSVILIFRKTSKFNKKESLEQNE</sequence>
<evidence type="ECO:0000256" key="2">
    <source>
        <dbReference type="SAM" id="SignalP"/>
    </source>
</evidence>